<reference evidence="8 9" key="1">
    <citation type="submission" date="2024-06" db="EMBL/GenBank/DDBJ databases">
        <title>A chromosome level genome sequence of Diviner's sage (Salvia divinorum).</title>
        <authorList>
            <person name="Ford S.A."/>
            <person name="Ro D.-K."/>
            <person name="Ness R.W."/>
            <person name="Phillips M.A."/>
        </authorList>
    </citation>
    <scope>NUCLEOTIDE SEQUENCE [LARGE SCALE GENOMIC DNA]</scope>
    <source>
        <strain evidence="8">SAF-2024a</strain>
        <tissue evidence="8">Leaf</tissue>
    </source>
</reference>
<dbReference type="PANTHER" id="PTHR12321">
    <property type="entry name" value="CPG BINDING PROTEIN"/>
    <property type="match status" value="1"/>
</dbReference>
<keyword evidence="4" id="KW-0805">Transcription regulation</keyword>
<keyword evidence="6" id="KW-1133">Transmembrane helix</keyword>
<dbReference type="GO" id="GO:0008270">
    <property type="term" value="F:zinc ion binding"/>
    <property type="evidence" value="ECO:0007669"/>
    <property type="project" value="UniProtKB-KW"/>
</dbReference>
<comment type="similarity">
    <text evidence="4">Belongs to the Alfin family.</text>
</comment>
<accession>A0ABD1HG57</accession>
<evidence type="ECO:0000313" key="9">
    <source>
        <dbReference type="Proteomes" id="UP001567538"/>
    </source>
</evidence>
<dbReference type="GO" id="GO:0006355">
    <property type="term" value="P:regulation of DNA-templated transcription"/>
    <property type="evidence" value="ECO:0007669"/>
    <property type="project" value="UniProtKB-UniRule"/>
</dbReference>
<keyword evidence="6" id="KW-0472">Membrane</keyword>
<comment type="caution">
    <text evidence="8">The sequence shown here is derived from an EMBL/GenBank/DDBJ whole genome shotgun (WGS) entry which is preliminary data.</text>
</comment>
<dbReference type="Pfam" id="PF12165">
    <property type="entry name" value="Alfin"/>
    <property type="match status" value="1"/>
</dbReference>
<dbReference type="GO" id="GO:0042393">
    <property type="term" value="F:histone binding"/>
    <property type="evidence" value="ECO:0007669"/>
    <property type="project" value="UniProtKB-UniRule"/>
</dbReference>
<feature type="domain" description="Alfin N-terminal" evidence="7">
    <location>
        <begin position="14"/>
        <end position="139"/>
    </location>
</feature>
<comment type="domain">
    <text evidence="4">The PHD-type zinc finger mediates the binding to H3K4me3.</text>
</comment>
<keyword evidence="9" id="KW-1185">Reference proteome</keyword>
<sequence>MTDGIAVNKRRKMGEIFGDFKGRRMALIKALTTDVKDFILQCDPDKANLCLFGLPSGKWKLDLPAEEVPPQLPEPVLGINFARDGMQEKDWLALVAIHSDAWLLSVAFYFGATFDFDKADRKLLFNMINDLPTLYEVVTQAEKNKQAKDESPVSNHSASTSKSNTELERMSGLQPNDEDEDEDEEEGSDEEDEDEHEETLCGACGEYYTSDEFWICCDLCEGWFHGSINQKQTLCSSNIRPDRFERLREKTEKRCVRHKVKGVLCDSRVSRPEEKKMSEAALQGDATALEQILVDVGPSHRAE</sequence>
<dbReference type="GO" id="GO:0005634">
    <property type="term" value="C:nucleus"/>
    <property type="evidence" value="ECO:0007669"/>
    <property type="project" value="UniProtKB-SubCell"/>
</dbReference>
<keyword evidence="4" id="KW-0156">Chromatin regulator</keyword>
<evidence type="ECO:0000256" key="3">
    <source>
        <dbReference type="ARBA" id="ARBA00022833"/>
    </source>
</evidence>
<keyword evidence="2 4" id="KW-0863">Zinc-finger</keyword>
<dbReference type="AlphaFoldDB" id="A0ABD1HG57"/>
<proteinExistence type="inferred from homology"/>
<gene>
    <name evidence="8" type="primary">AL5</name>
    <name evidence="8" type="ORF">AAHA92_15431</name>
</gene>
<comment type="subunit">
    <text evidence="4">Interacts with H3K4me3 and to a lesser extent with H3K4me2.</text>
</comment>
<evidence type="ECO:0000313" key="8">
    <source>
        <dbReference type="EMBL" id="KAL1554930.1"/>
    </source>
</evidence>
<protein>
    <recommendedName>
        <fullName evidence="4">PHD finger protein ALFIN-LIKE</fullName>
    </recommendedName>
</protein>
<dbReference type="SUPFAM" id="SSF57903">
    <property type="entry name" value="FYVE/PHD zinc finger"/>
    <property type="match status" value="1"/>
</dbReference>
<keyword evidence="1 4" id="KW-0479">Metal-binding</keyword>
<dbReference type="EMBL" id="JBEAFC010000006">
    <property type="protein sequence ID" value="KAL1554930.1"/>
    <property type="molecule type" value="Genomic_DNA"/>
</dbReference>
<keyword evidence="4" id="KW-0539">Nucleus</keyword>
<evidence type="ECO:0000256" key="5">
    <source>
        <dbReference type="SAM" id="MobiDB-lite"/>
    </source>
</evidence>
<comment type="subcellular location">
    <subcellularLocation>
        <location evidence="4">Nucleus</location>
    </subcellularLocation>
</comment>
<dbReference type="InterPro" id="IPR045104">
    <property type="entry name" value="Alfin"/>
</dbReference>
<evidence type="ECO:0000256" key="2">
    <source>
        <dbReference type="ARBA" id="ARBA00022771"/>
    </source>
</evidence>
<feature type="compositionally biased region" description="Polar residues" evidence="5">
    <location>
        <begin position="152"/>
        <end position="164"/>
    </location>
</feature>
<evidence type="ECO:0000256" key="6">
    <source>
        <dbReference type="SAM" id="Phobius"/>
    </source>
</evidence>
<dbReference type="Gene3D" id="3.30.40.10">
    <property type="entry name" value="Zinc/RING finger domain, C3HC4 (zinc finger)"/>
    <property type="match status" value="1"/>
</dbReference>
<keyword evidence="4" id="KW-0804">Transcription</keyword>
<evidence type="ECO:0000259" key="7">
    <source>
        <dbReference type="Pfam" id="PF12165"/>
    </source>
</evidence>
<dbReference type="InterPro" id="IPR013083">
    <property type="entry name" value="Znf_RING/FYVE/PHD"/>
</dbReference>
<feature type="region of interest" description="Disordered" evidence="5">
    <location>
        <begin position="144"/>
        <end position="196"/>
    </location>
</feature>
<dbReference type="GO" id="GO:0006325">
    <property type="term" value="P:chromatin organization"/>
    <property type="evidence" value="ECO:0007669"/>
    <property type="project" value="UniProtKB-UniRule"/>
</dbReference>
<dbReference type="PANTHER" id="PTHR12321:SF98">
    <property type="entry name" value="PHD FINGER PROTEIN ALFIN-LIKE 5"/>
    <property type="match status" value="1"/>
</dbReference>
<evidence type="ECO:0000256" key="1">
    <source>
        <dbReference type="ARBA" id="ARBA00022723"/>
    </source>
</evidence>
<name>A0ABD1HG57_SALDI</name>
<keyword evidence="6" id="KW-0812">Transmembrane</keyword>
<feature type="transmembrane region" description="Helical" evidence="6">
    <location>
        <begin position="91"/>
        <end position="112"/>
    </location>
</feature>
<organism evidence="8 9">
    <name type="scientific">Salvia divinorum</name>
    <name type="common">Maria pastora</name>
    <name type="synonym">Diviner's sage</name>
    <dbReference type="NCBI Taxonomy" id="28513"/>
    <lineage>
        <taxon>Eukaryota</taxon>
        <taxon>Viridiplantae</taxon>
        <taxon>Streptophyta</taxon>
        <taxon>Embryophyta</taxon>
        <taxon>Tracheophyta</taxon>
        <taxon>Spermatophyta</taxon>
        <taxon>Magnoliopsida</taxon>
        <taxon>eudicotyledons</taxon>
        <taxon>Gunneridae</taxon>
        <taxon>Pentapetalae</taxon>
        <taxon>asterids</taxon>
        <taxon>lamiids</taxon>
        <taxon>Lamiales</taxon>
        <taxon>Lamiaceae</taxon>
        <taxon>Nepetoideae</taxon>
        <taxon>Mentheae</taxon>
        <taxon>Salviinae</taxon>
        <taxon>Salvia</taxon>
        <taxon>Salvia subgen. Calosphace</taxon>
    </lineage>
</organism>
<dbReference type="Proteomes" id="UP001567538">
    <property type="component" value="Unassembled WGS sequence"/>
</dbReference>
<dbReference type="InterPro" id="IPR021998">
    <property type="entry name" value="Alfin_N"/>
</dbReference>
<keyword evidence="3 4" id="KW-0862">Zinc</keyword>
<comment type="function">
    <text evidence="4">Histone-binding component that specifically recognizes H3 tails trimethylated on 'Lys-4' (H3K4me3), which mark transcription start sites of virtually all active genes.</text>
</comment>
<evidence type="ECO:0000256" key="4">
    <source>
        <dbReference type="RuleBase" id="RU369089"/>
    </source>
</evidence>
<feature type="compositionally biased region" description="Acidic residues" evidence="5">
    <location>
        <begin position="176"/>
        <end position="196"/>
    </location>
</feature>
<dbReference type="InterPro" id="IPR011011">
    <property type="entry name" value="Znf_FYVE_PHD"/>
</dbReference>